<reference evidence="2 3" key="1">
    <citation type="submission" date="2018-01" db="EMBL/GenBank/DDBJ databases">
        <authorList>
            <person name="Paulsen S."/>
            <person name="Gram L.K."/>
        </authorList>
    </citation>
    <scope>NUCLEOTIDE SEQUENCE [LARGE SCALE GENOMIC DNA]</scope>
    <source>
        <strain evidence="2 3">S3790</strain>
    </source>
</reference>
<evidence type="ECO:0000313" key="3">
    <source>
        <dbReference type="Proteomes" id="UP000307217"/>
    </source>
</evidence>
<evidence type="ECO:0000313" key="2">
    <source>
        <dbReference type="EMBL" id="TMO61224.1"/>
    </source>
</evidence>
<accession>A0A5S3UVQ7</accession>
<dbReference type="Proteomes" id="UP000307217">
    <property type="component" value="Unassembled WGS sequence"/>
</dbReference>
<evidence type="ECO:0000256" key="1">
    <source>
        <dbReference type="SAM" id="Phobius"/>
    </source>
</evidence>
<name>A0A5S3UVQ7_9GAMM</name>
<gene>
    <name evidence="2" type="ORF">CWC19_20980</name>
</gene>
<feature type="transmembrane region" description="Helical" evidence="1">
    <location>
        <begin position="28"/>
        <end position="44"/>
    </location>
</feature>
<keyword evidence="1" id="KW-1133">Transmembrane helix</keyword>
<keyword evidence="1" id="KW-0472">Membrane</keyword>
<comment type="caution">
    <text evidence="2">The sequence shown here is derived from an EMBL/GenBank/DDBJ whole genome shotgun (WGS) entry which is preliminary data.</text>
</comment>
<feature type="transmembrane region" description="Helical" evidence="1">
    <location>
        <begin position="7"/>
        <end position="22"/>
    </location>
</feature>
<dbReference type="EMBL" id="PNBX01000171">
    <property type="protein sequence ID" value="TMO61224.1"/>
    <property type="molecule type" value="Genomic_DNA"/>
</dbReference>
<sequence length="199" mass="23542">MKNSNKLLILMVLTFFSYTLISNPKITSVIYLTSTLIVIIYSILKKEINMLHISSFISLIYAVEYTSIGYYEEFLTSFISDSFVVSIFYYLYQIAFSLIGIVLFIFRVQVSRVISKSKHIKLTPFDNLLPWIYMYNFIAVTIHSFDYYLDEIHQVKTLSFFYIYYEEILYLGMSMIITILVSMVIYHEKEKIQNNPIEN</sequence>
<keyword evidence="1" id="KW-0812">Transmembrane</keyword>
<feature type="transmembrane region" description="Helical" evidence="1">
    <location>
        <begin position="51"/>
        <end position="71"/>
    </location>
</feature>
<feature type="transmembrane region" description="Helical" evidence="1">
    <location>
        <begin position="168"/>
        <end position="186"/>
    </location>
</feature>
<reference evidence="3" key="2">
    <citation type="submission" date="2019-06" db="EMBL/GenBank/DDBJ databases">
        <title>Co-occurence of chitin degradation, pigmentation and bioactivity in marine Pseudoalteromonas.</title>
        <authorList>
            <person name="Sonnenschein E.C."/>
            <person name="Bech P.K."/>
        </authorList>
    </citation>
    <scope>NUCLEOTIDE SEQUENCE [LARGE SCALE GENOMIC DNA]</scope>
    <source>
        <strain evidence="3">S3790</strain>
    </source>
</reference>
<organism evidence="2 3">
    <name type="scientific">Pseudoalteromonas aurantia</name>
    <dbReference type="NCBI Taxonomy" id="43654"/>
    <lineage>
        <taxon>Bacteria</taxon>
        <taxon>Pseudomonadati</taxon>
        <taxon>Pseudomonadota</taxon>
        <taxon>Gammaproteobacteria</taxon>
        <taxon>Alteromonadales</taxon>
        <taxon>Pseudoalteromonadaceae</taxon>
        <taxon>Pseudoalteromonas</taxon>
    </lineage>
</organism>
<feature type="transmembrane region" description="Helical" evidence="1">
    <location>
        <begin position="127"/>
        <end position="148"/>
    </location>
</feature>
<proteinExistence type="predicted"/>
<dbReference type="AlphaFoldDB" id="A0A5S3UVQ7"/>
<feature type="transmembrane region" description="Helical" evidence="1">
    <location>
        <begin position="83"/>
        <end position="106"/>
    </location>
</feature>
<protein>
    <submittedName>
        <fullName evidence="2">Uncharacterized protein</fullName>
    </submittedName>
</protein>